<dbReference type="AlphaFoldDB" id="A0A183TFQ1"/>
<dbReference type="SUPFAM" id="SSF109604">
    <property type="entry name" value="HD-domain/PDEase-like"/>
    <property type="match status" value="1"/>
</dbReference>
<organism evidence="4">
    <name type="scientific">Schistocephalus solidus</name>
    <name type="common">Tapeworm</name>
    <dbReference type="NCBI Taxonomy" id="70667"/>
    <lineage>
        <taxon>Eukaryota</taxon>
        <taxon>Metazoa</taxon>
        <taxon>Spiralia</taxon>
        <taxon>Lophotrochozoa</taxon>
        <taxon>Platyhelminthes</taxon>
        <taxon>Cestoda</taxon>
        <taxon>Eucestoda</taxon>
        <taxon>Diphyllobothriidea</taxon>
        <taxon>Diphyllobothriidae</taxon>
        <taxon>Schistocephalus</taxon>
    </lineage>
</organism>
<proteinExistence type="predicted"/>
<dbReference type="GO" id="GO:0007165">
    <property type="term" value="P:signal transduction"/>
    <property type="evidence" value="ECO:0007669"/>
    <property type="project" value="InterPro"/>
</dbReference>
<evidence type="ECO:0000256" key="1">
    <source>
        <dbReference type="SAM" id="MobiDB-lite"/>
    </source>
</evidence>
<dbReference type="OrthoDB" id="546632at2759"/>
<dbReference type="EMBL" id="UYSU01039787">
    <property type="protein sequence ID" value="VDM01685.1"/>
    <property type="molecule type" value="Genomic_DNA"/>
</dbReference>
<dbReference type="STRING" id="70667.A0A183TFQ1"/>
<protein>
    <submittedName>
        <fullName evidence="4">PDEase domain-containing protein</fullName>
    </submittedName>
</protein>
<dbReference type="GO" id="GO:0004114">
    <property type="term" value="F:3',5'-cyclic-nucleotide phosphodiesterase activity"/>
    <property type="evidence" value="ECO:0007669"/>
    <property type="project" value="InterPro"/>
</dbReference>
<feature type="region of interest" description="Disordered" evidence="1">
    <location>
        <begin position="155"/>
        <end position="175"/>
    </location>
</feature>
<name>A0A183TFQ1_SCHSO</name>
<evidence type="ECO:0000313" key="2">
    <source>
        <dbReference type="EMBL" id="VDM01685.1"/>
    </source>
</evidence>
<gene>
    <name evidence="2" type="ORF">SSLN_LOCUS15299</name>
</gene>
<evidence type="ECO:0000313" key="3">
    <source>
        <dbReference type="Proteomes" id="UP000275846"/>
    </source>
</evidence>
<reference evidence="4" key="1">
    <citation type="submission" date="2016-06" db="UniProtKB">
        <authorList>
            <consortium name="WormBaseParasite"/>
        </authorList>
    </citation>
    <scope>IDENTIFICATION</scope>
</reference>
<reference evidence="2 3" key="2">
    <citation type="submission" date="2018-11" db="EMBL/GenBank/DDBJ databases">
        <authorList>
            <consortium name="Pathogen Informatics"/>
        </authorList>
    </citation>
    <scope>NUCLEOTIDE SEQUENCE [LARGE SCALE GENOMIC DNA]</scope>
    <source>
        <strain evidence="2 3">NST_G2</strain>
    </source>
</reference>
<dbReference type="InterPro" id="IPR036971">
    <property type="entry name" value="PDEase_catalytic_dom_sf"/>
</dbReference>
<sequence>MDHPAFPYRFWRQIDLVIFDAVLEQNIYAAFCARKAGSSPFFLLLAVQKSQEEYTQSTYLKSPHSNESSEYDCLPIRPTPPATWSRSGSCCLSGCGGGVGMVSCGLCCRNKLTTVSEDEPCVDCAAVPCTYPVVIQVAGSRLMNQPACNSRRQFRPSAAPFDEHPANKSLSRRDSVDTSAPAVPLIREPVDPFASFVADLESAMAHCDVDNPGSRTGAPPSPNLASIRRSHEACLPVWREFFQSRNQPLSSELREDLTKPSFNNWPWSDAQLMCFVRHFFVGEGESDERLHLAQACGLTLDTLDTWLCAVYSYYNSVPFHNFKHAFMVTQMFVADILTRGCAPASLKVIMAAFMCALTGGHVKRLQPASFVRAYAFPSVKSPPLALHSVSRPL</sequence>
<evidence type="ECO:0000313" key="4">
    <source>
        <dbReference type="WBParaSite" id="SSLN_0001587301-mRNA-1"/>
    </source>
</evidence>
<accession>A0A183TFQ1</accession>
<dbReference type="Gene3D" id="1.10.1300.10">
    <property type="entry name" value="3'5'-cyclic nucleotide phosphodiesterase, catalytic domain"/>
    <property type="match status" value="1"/>
</dbReference>
<dbReference type="Proteomes" id="UP000275846">
    <property type="component" value="Unassembled WGS sequence"/>
</dbReference>
<feature type="compositionally biased region" description="Basic and acidic residues" evidence="1">
    <location>
        <begin position="161"/>
        <end position="175"/>
    </location>
</feature>
<keyword evidence="3" id="KW-1185">Reference proteome</keyword>
<dbReference type="WBParaSite" id="SSLN_0001587301-mRNA-1">
    <property type="protein sequence ID" value="SSLN_0001587301-mRNA-1"/>
    <property type="gene ID" value="SSLN_0001587301"/>
</dbReference>